<name>A0A9D9DWZ1_9SPIO</name>
<protein>
    <recommendedName>
        <fullName evidence="3">Ribbon-helix-helix protein, CopG family</fullName>
    </recommendedName>
</protein>
<reference evidence="1" key="2">
    <citation type="journal article" date="2021" name="PeerJ">
        <title>Extensive microbial diversity within the chicken gut microbiome revealed by metagenomics and culture.</title>
        <authorList>
            <person name="Gilroy R."/>
            <person name="Ravi A."/>
            <person name="Getino M."/>
            <person name="Pursley I."/>
            <person name="Horton D.L."/>
            <person name="Alikhan N.F."/>
            <person name="Baker D."/>
            <person name="Gharbi K."/>
            <person name="Hall N."/>
            <person name="Watson M."/>
            <person name="Adriaenssens E.M."/>
            <person name="Foster-Nyarko E."/>
            <person name="Jarju S."/>
            <person name="Secka A."/>
            <person name="Antonio M."/>
            <person name="Oren A."/>
            <person name="Chaudhuri R.R."/>
            <person name="La Ragione R."/>
            <person name="Hildebrand F."/>
            <person name="Pallen M.J."/>
        </authorList>
    </citation>
    <scope>NUCLEOTIDE SEQUENCE</scope>
    <source>
        <strain evidence="1">7293</strain>
    </source>
</reference>
<evidence type="ECO:0008006" key="3">
    <source>
        <dbReference type="Google" id="ProtNLM"/>
    </source>
</evidence>
<comment type="caution">
    <text evidence="1">The sequence shown here is derived from an EMBL/GenBank/DDBJ whole genome shotgun (WGS) entry which is preliminary data.</text>
</comment>
<sequence length="137" mass="15853">MKKIVVGIRIDEYLRDKLQKLAKSEGKTLSSYISEKIEDSISETERIDLLVRNMYEEVLKLGDMLSLMMGFNTETYATMISRISVDFTEAQLKASKERRNGVLKGLRKYLRETNERLNEGANVWIGEKDISEMESIH</sequence>
<proteinExistence type="predicted"/>
<reference evidence="1" key="1">
    <citation type="submission" date="2020-10" db="EMBL/GenBank/DDBJ databases">
        <authorList>
            <person name="Gilroy R."/>
        </authorList>
    </citation>
    <scope>NUCLEOTIDE SEQUENCE</scope>
    <source>
        <strain evidence="1">7293</strain>
    </source>
</reference>
<dbReference type="EMBL" id="JADIMT010000031">
    <property type="protein sequence ID" value="MBO8435722.1"/>
    <property type="molecule type" value="Genomic_DNA"/>
</dbReference>
<organism evidence="1 2">
    <name type="scientific">Candidatus Ornithospirochaeta stercoripullorum</name>
    <dbReference type="NCBI Taxonomy" id="2840899"/>
    <lineage>
        <taxon>Bacteria</taxon>
        <taxon>Pseudomonadati</taxon>
        <taxon>Spirochaetota</taxon>
        <taxon>Spirochaetia</taxon>
        <taxon>Spirochaetales</taxon>
        <taxon>Spirochaetaceae</taxon>
        <taxon>Spirochaetaceae incertae sedis</taxon>
        <taxon>Candidatus Ornithospirochaeta</taxon>
    </lineage>
</organism>
<evidence type="ECO:0000313" key="2">
    <source>
        <dbReference type="Proteomes" id="UP000823615"/>
    </source>
</evidence>
<dbReference type="GO" id="GO:0006355">
    <property type="term" value="P:regulation of DNA-templated transcription"/>
    <property type="evidence" value="ECO:0007669"/>
    <property type="project" value="InterPro"/>
</dbReference>
<gene>
    <name evidence="1" type="ORF">IAA97_01910</name>
</gene>
<dbReference type="Proteomes" id="UP000823615">
    <property type="component" value="Unassembled WGS sequence"/>
</dbReference>
<accession>A0A9D9DWZ1</accession>
<dbReference type="InterPro" id="IPR010985">
    <property type="entry name" value="Ribbon_hlx_hlx"/>
</dbReference>
<dbReference type="SUPFAM" id="SSF47598">
    <property type="entry name" value="Ribbon-helix-helix"/>
    <property type="match status" value="1"/>
</dbReference>
<dbReference type="AlphaFoldDB" id="A0A9D9DWZ1"/>
<evidence type="ECO:0000313" key="1">
    <source>
        <dbReference type="EMBL" id="MBO8435722.1"/>
    </source>
</evidence>